<sequence>MIIDKLKKNQLNKHFFMFKGNSGYLEGIIQIPCRINKKKYIVIIGHPHPLKGGNMYNKIVTTIANSFNTLGIPSATFNFRGVGKSEGKYDKGYGETQDMLSLVNLLKNKNKKFKFLFSGFSFGSYVAYKTALHFKNTLLITIAPPINHYHFDYNKNIKKISWIIFQGNQDHIIPISTTKKFSQQFSPPIPIISFKKTGHFFHKKLIELKKELIKHIYTKLFYKKNKTPI</sequence>
<dbReference type="EMBL" id="CP135136">
    <property type="protein sequence ID" value="WWR11883.1"/>
    <property type="molecule type" value="Genomic_DNA"/>
</dbReference>
<evidence type="ECO:0000313" key="1">
    <source>
        <dbReference type="EMBL" id="WWR11883.1"/>
    </source>
</evidence>
<dbReference type="PANTHER" id="PTHR42103">
    <property type="entry name" value="ALPHA/BETA-HYDROLASES SUPERFAMILY PROTEIN"/>
    <property type="match status" value="1"/>
</dbReference>
<dbReference type="InterPro" id="IPR029058">
    <property type="entry name" value="AB_hydrolase_fold"/>
</dbReference>
<dbReference type="PANTHER" id="PTHR42103:SF2">
    <property type="entry name" value="AB HYDROLASE-1 DOMAIN-CONTAINING PROTEIN"/>
    <property type="match status" value="1"/>
</dbReference>
<proteinExistence type="predicted"/>
<accession>A0ABZ2GWS4</accession>
<name>A0ABZ2GWS4_9GAMM</name>
<organism evidence="1 2">
    <name type="scientific">Candidatus Legionella polyplacis</name>
    <dbReference type="NCBI Taxonomy" id="2005262"/>
    <lineage>
        <taxon>Bacteria</taxon>
        <taxon>Pseudomonadati</taxon>
        <taxon>Pseudomonadota</taxon>
        <taxon>Gammaproteobacteria</taxon>
        <taxon>Legionellales</taxon>
        <taxon>Legionellaceae</taxon>
        <taxon>Legionella</taxon>
    </lineage>
</organism>
<dbReference type="Proteomes" id="UP001360424">
    <property type="component" value="Chromosome"/>
</dbReference>
<dbReference type="SUPFAM" id="SSF53474">
    <property type="entry name" value="alpha/beta-Hydrolases"/>
    <property type="match status" value="1"/>
</dbReference>
<dbReference type="Gene3D" id="3.40.50.1820">
    <property type="entry name" value="alpha/beta hydrolase"/>
    <property type="match status" value="1"/>
</dbReference>
<protein>
    <recommendedName>
        <fullName evidence="3">Serine aminopeptidase S33 domain-containing protein</fullName>
    </recommendedName>
</protein>
<evidence type="ECO:0000313" key="2">
    <source>
        <dbReference type="Proteomes" id="UP001360424"/>
    </source>
</evidence>
<dbReference type="RefSeq" id="WP_338521329.1">
    <property type="nucleotide sequence ID" value="NZ_CP135136.1"/>
</dbReference>
<gene>
    <name evidence="1" type="ORF">RQL38_01815</name>
</gene>
<evidence type="ECO:0008006" key="3">
    <source>
        <dbReference type="Google" id="ProtNLM"/>
    </source>
</evidence>
<reference evidence="1" key="1">
    <citation type="submission" date="2023-09" db="EMBL/GenBank/DDBJ databases">
        <title>Genomes of two closely related lineages of the louse Polyplax serrata with different host specificities.</title>
        <authorList>
            <person name="Martinu J."/>
            <person name="Tarabai H."/>
            <person name="Stefka J."/>
            <person name="Hypsa V."/>
        </authorList>
    </citation>
    <scope>NUCLEOTIDE SEQUENCE [LARGE SCALE GENOMIC DNA]</scope>
    <source>
        <strain evidence="1">HR10_N</strain>
    </source>
</reference>
<keyword evidence="2" id="KW-1185">Reference proteome</keyword>